<organism evidence="2 3">
    <name type="scientific">Marivirga lumbricoides</name>
    <dbReference type="NCBI Taxonomy" id="1046115"/>
    <lineage>
        <taxon>Bacteria</taxon>
        <taxon>Pseudomonadati</taxon>
        <taxon>Bacteroidota</taxon>
        <taxon>Cytophagia</taxon>
        <taxon>Cytophagales</taxon>
        <taxon>Marivirgaceae</taxon>
        <taxon>Marivirga</taxon>
    </lineage>
</organism>
<accession>A0ABQ1NBQ8</accession>
<evidence type="ECO:0000313" key="3">
    <source>
        <dbReference type="Proteomes" id="UP000636010"/>
    </source>
</evidence>
<name>A0ABQ1NBQ8_9BACT</name>
<evidence type="ECO:0000313" key="2">
    <source>
        <dbReference type="EMBL" id="GGC53873.1"/>
    </source>
</evidence>
<dbReference type="RefSeq" id="WP_188467542.1">
    <property type="nucleotide sequence ID" value="NZ_BAABHU010000019.1"/>
</dbReference>
<reference evidence="3" key="1">
    <citation type="journal article" date="2019" name="Int. J. Syst. Evol. Microbiol.">
        <title>The Global Catalogue of Microorganisms (GCM) 10K type strain sequencing project: providing services to taxonomists for standard genome sequencing and annotation.</title>
        <authorList>
            <consortium name="The Broad Institute Genomics Platform"/>
            <consortium name="The Broad Institute Genome Sequencing Center for Infectious Disease"/>
            <person name="Wu L."/>
            <person name="Ma J."/>
        </authorList>
    </citation>
    <scope>NUCLEOTIDE SEQUENCE [LARGE SCALE GENOMIC DNA]</scope>
    <source>
        <strain evidence="3">CGMCC 1.10832</strain>
    </source>
</reference>
<dbReference type="InterPro" id="IPR002372">
    <property type="entry name" value="PQQ_rpt_dom"/>
</dbReference>
<sequence length="363" mass="41316">MKIFLILLSALVCETIPVYPQSIEPVSNFLKLKWECEINFRNTLPARKENILFIADGFAIDAKNGEKVTSSGINLFNDTLLIHSTEEKLKITDIKNNKIISERTRNRSYYIGPNQVELGNDSIWIEIIDFKLIQCINLQNEEILWTKKSDSRIFNKPVIIGDEVFLSDATNLVILDKGSGNIISNISFSGPVLSGIIRYQGFLYMIVKDQGLIAFNYNTKKIEWEVSINRYSSRVNRIVIDEERVYFSDNNLHAVNRLDGSLVWEIGEKEGVYIKDTGLSKVKNYILFYDFEDNENVLTVADKDTGEILYQGSNSTVVGGNRDNPDGVAKEDLLLIDFMDELIDDNILIGVMDNKIYGLEILK</sequence>
<proteinExistence type="predicted"/>
<dbReference type="InterPro" id="IPR015943">
    <property type="entry name" value="WD40/YVTN_repeat-like_dom_sf"/>
</dbReference>
<evidence type="ECO:0000259" key="1">
    <source>
        <dbReference type="Pfam" id="PF13360"/>
    </source>
</evidence>
<dbReference type="SUPFAM" id="SSF50998">
    <property type="entry name" value="Quinoprotein alcohol dehydrogenase-like"/>
    <property type="match status" value="1"/>
</dbReference>
<dbReference type="InterPro" id="IPR011047">
    <property type="entry name" value="Quinoprotein_ADH-like_sf"/>
</dbReference>
<dbReference type="EMBL" id="BMEC01000019">
    <property type="protein sequence ID" value="GGC53873.1"/>
    <property type="molecule type" value="Genomic_DNA"/>
</dbReference>
<protein>
    <recommendedName>
        <fullName evidence="1">Pyrrolo-quinoline quinone repeat domain-containing protein</fullName>
    </recommendedName>
</protein>
<dbReference type="Proteomes" id="UP000636010">
    <property type="component" value="Unassembled WGS sequence"/>
</dbReference>
<keyword evidence="3" id="KW-1185">Reference proteome</keyword>
<dbReference type="Pfam" id="PF13360">
    <property type="entry name" value="PQQ_2"/>
    <property type="match status" value="1"/>
</dbReference>
<dbReference type="Gene3D" id="2.130.10.10">
    <property type="entry name" value="YVTN repeat-like/Quinoprotein amine dehydrogenase"/>
    <property type="match status" value="1"/>
</dbReference>
<feature type="domain" description="Pyrrolo-quinoline quinone repeat" evidence="1">
    <location>
        <begin position="133"/>
        <end position="266"/>
    </location>
</feature>
<gene>
    <name evidence="2" type="ORF">GCM10011506_44370</name>
</gene>
<comment type="caution">
    <text evidence="2">The sequence shown here is derived from an EMBL/GenBank/DDBJ whole genome shotgun (WGS) entry which is preliminary data.</text>
</comment>